<evidence type="ECO:0000256" key="2">
    <source>
        <dbReference type="ARBA" id="ARBA00023128"/>
    </source>
</evidence>
<dbReference type="HOGENOM" id="CLU_000384_33_7_1"/>
<organism evidence="3 4">
    <name type="scientific">Neurospora tetrasperma (strain FGSC 2508 / ATCC MYA-4615 / P0657)</name>
    <dbReference type="NCBI Taxonomy" id="510951"/>
    <lineage>
        <taxon>Eukaryota</taxon>
        <taxon>Fungi</taxon>
        <taxon>Dikarya</taxon>
        <taxon>Ascomycota</taxon>
        <taxon>Pezizomycotina</taxon>
        <taxon>Sordariomycetes</taxon>
        <taxon>Sordariomycetidae</taxon>
        <taxon>Sordariales</taxon>
        <taxon>Sordariaceae</taxon>
        <taxon>Neurospora</taxon>
    </lineage>
</organism>
<dbReference type="InterPro" id="IPR043128">
    <property type="entry name" value="Rev_trsase/Diguanyl_cyclase"/>
</dbReference>
<name>F8MZE9_NEUT8</name>
<keyword evidence="4" id="KW-1185">Reference proteome</keyword>
<dbReference type="AlphaFoldDB" id="F8MZE9"/>
<dbReference type="SUPFAM" id="SSF56672">
    <property type="entry name" value="DNA/RNA polymerases"/>
    <property type="match status" value="1"/>
</dbReference>
<sequence>YINNILIFLFRSKKDYLVKVCKVVERLAVAKLYLDPKKYKFTIKSVKYLGFIVIISINI</sequence>
<dbReference type="InterPro" id="IPR043502">
    <property type="entry name" value="DNA/RNA_pol_sf"/>
</dbReference>
<evidence type="ECO:0000256" key="1">
    <source>
        <dbReference type="ARBA" id="ARBA00004173"/>
    </source>
</evidence>
<accession>F8MZE9</accession>
<dbReference type="Proteomes" id="UP000008065">
    <property type="component" value="Unassembled WGS sequence"/>
</dbReference>
<dbReference type="OrthoDB" id="3341476at2759"/>
<proteinExistence type="predicted"/>
<dbReference type="Gene3D" id="3.30.70.270">
    <property type="match status" value="1"/>
</dbReference>
<dbReference type="VEuPathDB" id="FungiDB:NEUTE1DRAFT_55956"/>
<dbReference type="KEGG" id="nte:NEUTE1DRAFT55956"/>
<keyword evidence="2" id="KW-0496">Mitochondrion</keyword>
<reference evidence="4" key="1">
    <citation type="journal article" date="2011" name="Genetics">
        <title>Massive changes in genome architecture accompany the transition to self-fertility in the filamentous fungus Neurospora tetrasperma.</title>
        <authorList>
            <person name="Ellison C.E."/>
            <person name="Stajich J.E."/>
            <person name="Jacobson D.J."/>
            <person name="Natvig D.O."/>
            <person name="Lapidus A."/>
            <person name="Foster B."/>
            <person name="Aerts A."/>
            <person name="Riley R."/>
            <person name="Lindquist E.A."/>
            <person name="Grigoriev I.V."/>
            <person name="Taylor J.W."/>
        </authorList>
    </citation>
    <scope>NUCLEOTIDE SEQUENCE [LARGE SCALE GENOMIC DNA]</scope>
    <source>
        <strain evidence="4">FGSC 2508 / P0657</strain>
    </source>
</reference>
<dbReference type="GO" id="GO:0005739">
    <property type="term" value="C:mitochondrion"/>
    <property type="evidence" value="ECO:0007669"/>
    <property type="project" value="UniProtKB-SubCell"/>
</dbReference>
<evidence type="ECO:0000313" key="4">
    <source>
        <dbReference type="Proteomes" id="UP000008065"/>
    </source>
</evidence>
<comment type="subcellular location">
    <subcellularLocation>
        <location evidence="1">Mitochondrion</location>
    </subcellularLocation>
</comment>
<gene>
    <name evidence="3" type="ORF">NEUTE1DRAFT_55956</name>
</gene>
<evidence type="ECO:0008006" key="5">
    <source>
        <dbReference type="Google" id="ProtNLM"/>
    </source>
</evidence>
<dbReference type="GeneID" id="20828508"/>
<evidence type="ECO:0000313" key="3">
    <source>
        <dbReference type="EMBL" id="EGO52839.1"/>
    </source>
</evidence>
<protein>
    <recommendedName>
        <fullName evidence="5">Reverse transcriptase domain-containing protein</fullName>
    </recommendedName>
</protein>
<dbReference type="EMBL" id="GL891382">
    <property type="protein sequence ID" value="EGO52839.1"/>
    <property type="molecule type" value="Genomic_DNA"/>
</dbReference>
<dbReference type="RefSeq" id="XP_009856472.1">
    <property type="nucleotide sequence ID" value="XM_009858170.1"/>
</dbReference>
<feature type="non-terminal residue" evidence="3">
    <location>
        <position position="1"/>
    </location>
</feature>